<feature type="region of interest" description="Disordered" evidence="1">
    <location>
        <begin position="85"/>
        <end position="128"/>
    </location>
</feature>
<feature type="compositionally biased region" description="Polar residues" evidence="1">
    <location>
        <begin position="85"/>
        <end position="99"/>
    </location>
</feature>
<evidence type="ECO:0000256" key="1">
    <source>
        <dbReference type="SAM" id="MobiDB-lite"/>
    </source>
</evidence>
<accession>A0AAE1QLG7</accession>
<evidence type="ECO:0000313" key="2">
    <source>
        <dbReference type="EMBL" id="KAK4328514.1"/>
    </source>
</evidence>
<gene>
    <name evidence="2" type="ORF">Pmani_001113</name>
</gene>
<proteinExistence type="predicted"/>
<sequence>MGKCNEMDMHQEPSKDLHAVINSSGLISSVHYESNCGRDHRNAVLPLLPTINTALTPSPHYLASPHYTYLNPHYLFQPIPNPALTTNQQSLPTSASTYQLPKPQLRTPSILPSLPPASDTSFNRTKPLRLRYPHAL</sequence>
<dbReference type="EMBL" id="JAWZYT010000073">
    <property type="protein sequence ID" value="KAK4328514.1"/>
    <property type="molecule type" value="Genomic_DNA"/>
</dbReference>
<name>A0AAE1QLG7_9EUCA</name>
<reference evidence="2" key="1">
    <citation type="submission" date="2023-11" db="EMBL/GenBank/DDBJ databases">
        <title>Genome assemblies of two species of porcelain crab, Petrolisthes cinctipes and Petrolisthes manimaculis (Anomura: Porcellanidae).</title>
        <authorList>
            <person name="Angst P."/>
        </authorList>
    </citation>
    <scope>NUCLEOTIDE SEQUENCE</scope>
    <source>
        <strain evidence="2">PB745_02</strain>
        <tissue evidence="2">Gill</tissue>
    </source>
</reference>
<organism evidence="2 3">
    <name type="scientific">Petrolisthes manimaculis</name>
    <dbReference type="NCBI Taxonomy" id="1843537"/>
    <lineage>
        <taxon>Eukaryota</taxon>
        <taxon>Metazoa</taxon>
        <taxon>Ecdysozoa</taxon>
        <taxon>Arthropoda</taxon>
        <taxon>Crustacea</taxon>
        <taxon>Multicrustacea</taxon>
        <taxon>Malacostraca</taxon>
        <taxon>Eumalacostraca</taxon>
        <taxon>Eucarida</taxon>
        <taxon>Decapoda</taxon>
        <taxon>Pleocyemata</taxon>
        <taxon>Anomura</taxon>
        <taxon>Galatheoidea</taxon>
        <taxon>Porcellanidae</taxon>
        <taxon>Petrolisthes</taxon>
    </lineage>
</organism>
<comment type="caution">
    <text evidence="2">The sequence shown here is derived from an EMBL/GenBank/DDBJ whole genome shotgun (WGS) entry which is preliminary data.</text>
</comment>
<protein>
    <submittedName>
        <fullName evidence="2">Uncharacterized protein</fullName>
    </submittedName>
</protein>
<evidence type="ECO:0000313" key="3">
    <source>
        <dbReference type="Proteomes" id="UP001292094"/>
    </source>
</evidence>
<dbReference type="AlphaFoldDB" id="A0AAE1QLG7"/>
<keyword evidence="3" id="KW-1185">Reference proteome</keyword>
<dbReference type="Proteomes" id="UP001292094">
    <property type="component" value="Unassembled WGS sequence"/>
</dbReference>